<feature type="transmembrane region" description="Helical" evidence="1">
    <location>
        <begin position="38"/>
        <end position="62"/>
    </location>
</feature>
<proteinExistence type="predicted"/>
<evidence type="ECO:0000313" key="2">
    <source>
        <dbReference type="EMBL" id="KAK8786855.1"/>
    </source>
</evidence>
<keyword evidence="1" id="KW-0472">Membrane</keyword>
<keyword evidence="3" id="KW-1185">Reference proteome</keyword>
<evidence type="ECO:0000256" key="1">
    <source>
        <dbReference type="SAM" id="Phobius"/>
    </source>
</evidence>
<dbReference type="EMBL" id="JARKHS020002333">
    <property type="protein sequence ID" value="KAK8786855.1"/>
    <property type="molecule type" value="Genomic_DNA"/>
</dbReference>
<organism evidence="2 3">
    <name type="scientific">Amblyomma americanum</name>
    <name type="common">Lone star tick</name>
    <dbReference type="NCBI Taxonomy" id="6943"/>
    <lineage>
        <taxon>Eukaryota</taxon>
        <taxon>Metazoa</taxon>
        <taxon>Ecdysozoa</taxon>
        <taxon>Arthropoda</taxon>
        <taxon>Chelicerata</taxon>
        <taxon>Arachnida</taxon>
        <taxon>Acari</taxon>
        <taxon>Parasitiformes</taxon>
        <taxon>Ixodida</taxon>
        <taxon>Ixodoidea</taxon>
        <taxon>Ixodidae</taxon>
        <taxon>Amblyomminae</taxon>
        <taxon>Amblyomma</taxon>
    </lineage>
</organism>
<reference evidence="2 3" key="1">
    <citation type="journal article" date="2023" name="Arcadia Sci">
        <title>De novo assembly of a long-read Amblyomma americanum tick genome.</title>
        <authorList>
            <person name="Chou S."/>
            <person name="Poskanzer K.E."/>
            <person name="Rollins M."/>
            <person name="Thuy-Boun P.S."/>
        </authorList>
    </citation>
    <scope>NUCLEOTIDE SEQUENCE [LARGE SCALE GENOMIC DNA]</scope>
    <source>
        <strain evidence="2">F_SG_1</strain>
        <tissue evidence="2">Salivary glands</tissue>
    </source>
</reference>
<accession>A0AAQ4FJG4</accession>
<evidence type="ECO:0000313" key="3">
    <source>
        <dbReference type="Proteomes" id="UP001321473"/>
    </source>
</evidence>
<feature type="transmembrane region" description="Helical" evidence="1">
    <location>
        <begin position="7"/>
        <end position="26"/>
    </location>
</feature>
<protein>
    <submittedName>
        <fullName evidence="2">Uncharacterized protein</fullName>
    </submittedName>
</protein>
<dbReference type="AlphaFoldDB" id="A0AAQ4FJG4"/>
<sequence>MSEVGRYKAAVAHLSSKGASLFLYILPKFAKVAFIMNAALWCAFLGLTTVACKFMCLLFCLLCQNETCGNIDLTLKNAASTL</sequence>
<comment type="caution">
    <text evidence="2">The sequence shown here is derived from an EMBL/GenBank/DDBJ whole genome shotgun (WGS) entry which is preliminary data.</text>
</comment>
<name>A0AAQ4FJG4_AMBAM</name>
<keyword evidence="1" id="KW-1133">Transmembrane helix</keyword>
<keyword evidence="1" id="KW-0812">Transmembrane</keyword>
<dbReference type="Proteomes" id="UP001321473">
    <property type="component" value="Unassembled WGS sequence"/>
</dbReference>
<gene>
    <name evidence="2" type="ORF">V5799_023376</name>
</gene>